<protein>
    <submittedName>
        <fullName evidence="2">Uncharacterized protein</fullName>
    </submittedName>
</protein>
<evidence type="ECO:0000313" key="2">
    <source>
        <dbReference type="EMBL" id="KAF2793561.1"/>
    </source>
</evidence>
<dbReference type="OrthoDB" id="3946700at2759"/>
<dbReference type="EMBL" id="MU001922">
    <property type="protein sequence ID" value="KAF2793561.1"/>
    <property type="molecule type" value="Genomic_DNA"/>
</dbReference>
<reference evidence="2" key="1">
    <citation type="journal article" date="2020" name="Stud. Mycol.">
        <title>101 Dothideomycetes genomes: a test case for predicting lifestyles and emergence of pathogens.</title>
        <authorList>
            <person name="Haridas S."/>
            <person name="Albert R."/>
            <person name="Binder M."/>
            <person name="Bloem J."/>
            <person name="Labutti K."/>
            <person name="Salamov A."/>
            <person name="Andreopoulos B."/>
            <person name="Baker S."/>
            <person name="Barry K."/>
            <person name="Bills G."/>
            <person name="Bluhm B."/>
            <person name="Cannon C."/>
            <person name="Castanera R."/>
            <person name="Culley D."/>
            <person name="Daum C."/>
            <person name="Ezra D."/>
            <person name="Gonzalez J."/>
            <person name="Henrissat B."/>
            <person name="Kuo A."/>
            <person name="Liang C."/>
            <person name="Lipzen A."/>
            <person name="Lutzoni F."/>
            <person name="Magnuson J."/>
            <person name="Mondo S."/>
            <person name="Nolan M."/>
            <person name="Ohm R."/>
            <person name="Pangilinan J."/>
            <person name="Park H.-J."/>
            <person name="Ramirez L."/>
            <person name="Alfaro M."/>
            <person name="Sun H."/>
            <person name="Tritt A."/>
            <person name="Yoshinaga Y."/>
            <person name="Zwiers L.-H."/>
            <person name="Turgeon B."/>
            <person name="Goodwin S."/>
            <person name="Spatafora J."/>
            <person name="Crous P."/>
            <person name="Grigoriev I."/>
        </authorList>
    </citation>
    <scope>NUCLEOTIDE SEQUENCE</scope>
    <source>
        <strain evidence="2">CBS 109.77</strain>
    </source>
</reference>
<proteinExistence type="predicted"/>
<dbReference type="AlphaFoldDB" id="A0A6A6XBD5"/>
<feature type="compositionally biased region" description="Polar residues" evidence="1">
    <location>
        <begin position="224"/>
        <end position="236"/>
    </location>
</feature>
<dbReference type="Proteomes" id="UP000799757">
    <property type="component" value="Unassembled WGS sequence"/>
</dbReference>
<feature type="compositionally biased region" description="Low complexity" evidence="1">
    <location>
        <begin position="11"/>
        <end position="27"/>
    </location>
</feature>
<feature type="region of interest" description="Disordered" evidence="1">
    <location>
        <begin position="1"/>
        <end position="53"/>
    </location>
</feature>
<evidence type="ECO:0000313" key="3">
    <source>
        <dbReference type="Proteomes" id="UP000799757"/>
    </source>
</evidence>
<feature type="region of interest" description="Disordered" evidence="1">
    <location>
        <begin position="384"/>
        <end position="414"/>
    </location>
</feature>
<feature type="region of interest" description="Disordered" evidence="1">
    <location>
        <begin position="67"/>
        <end position="102"/>
    </location>
</feature>
<feature type="compositionally biased region" description="Low complexity" evidence="1">
    <location>
        <begin position="285"/>
        <end position="305"/>
    </location>
</feature>
<organism evidence="2 3">
    <name type="scientific">Melanomma pulvis-pyrius CBS 109.77</name>
    <dbReference type="NCBI Taxonomy" id="1314802"/>
    <lineage>
        <taxon>Eukaryota</taxon>
        <taxon>Fungi</taxon>
        <taxon>Dikarya</taxon>
        <taxon>Ascomycota</taxon>
        <taxon>Pezizomycotina</taxon>
        <taxon>Dothideomycetes</taxon>
        <taxon>Pleosporomycetidae</taxon>
        <taxon>Pleosporales</taxon>
        <taxon>Melanommataceae</taxon>
        <taxon>Melanomma</taxon>
    </lineage>
</organism>
<accession>A0A6A6XBD5</accession>
<gene>
    <name evidence="2" type="ORF">K505DRAFT_417702</name>
</gene>
<keyword evidence="3" id="KW-1185">Reference proteome</keyword>
<name>A0A6A6XBD5_9PLEO</name>
<feature type="region of interest" description="Disordered" evidence="1">
    <location>
        <begin position="285"/>
        <end position="371"/>
    </location>
</feature>
<feature type="region of interest" description="Disordered" evidence="1">
    <location>
        <begin position="215"/>
        <end position="249"/>
    </location>
</feature>
<feature type="compositionally biased region" description="Basic residues" evidence="1">
    <location>
        <begin position="28"/>
        <end position="44"/>
    </location>
</feature>
<feature type="compositionally biased region" description="Acidic residues" evidence="1">
    <location>
        <begin position="328"/>
        <end position="341"/>
    </location>
</feature>
<sequence>MGLPVWRSPSPAAKDALKADLTAPARSPIRRRSSLVGRRARSSRSPRSPRLLDHNLAAADELFTVERPGTRRFPSGRPRLPPPVPESRNYTRQSESARDLGEGLVRLRRERYYRALYDSNMPSLGAMSRHSRQLPALTPNFAPAAASRDPQEIVERAPYRHTSPYHRALPPPRSRVAWSETRTDRLGDPSIGVETGDDDSSDNAVMFPPLRRMGRRTIADGPLPSSSLRESWSPATTLDGLGDRERSLSPLDDHWENMLNTVAPDPIAPTADSSFASAAASASFSTSHPSSRAGSSNSNSAASSRTHLTIPSQLPSPPVELFIRACDTSDDDTESDTEDDMVVYPRLSSRPMQGLADAPPRNFNGYSRRVHDQSREVRAYMQDFYGGTTPRDSPQPEPPLTGQLDGPVDEPSTRDDEITALDQELRDARALLERLSRRDDISEEFWASVGLTRPLADRVERIQQRERL</sequence>
<evidence type="ECO:0000256" key="1">
    <source>
        <dbReference type="SAM" id="MobiDB-lite"/>
    </source>
</evidence>